<dbReference type="SUPFAM" id="SSF49899">
    <property type="entry name" value="Concanavalin A-like lectins/glucanases"/>
    <property type="match status" value="1"/>
</dbReference>
<evidence type="ECO:0000256" key="1">
    <source>
        <dbReference type="ARBA" id="ARBA00000822"/>
    </source>
</evidence>
<evidence type="ECO:0000256" key="4">
    <source>
        <dbReference type="ARBA" id="ARBA00022475"/>
    </source>
</evidence>
<evidence type="ECO:0000256" key="3">
    <source>
        <dbReference type="ARBA" id="ARBA00012729"/>
    </source>
</evidence>
<keyword evidence="4" id="KW-1003">Cell membrane</keyword>
<keyword evidence="20" id="KW-1185">Reference proteome</keyword>
<keyword evidence="6" id="KW-0328">Glycosyltransferase</keyword>
<dbReference type="GO" id="GO:0016757">
    <property type="term" value="F:glycosyltransferase activity"/>
    <property type="evidence" value="ECO:0007669"/>
    <property type="project" value="UniProtKB-KW"/>
</dbReference>
<feature type="signal peptide" evidence="17">
    <location>
        <begin position="1"/>
        <end position="18"/>
    </location>
</feature>
<dbReference type="Pfam" id="PF00722">
    <property type="entry name" value="Glyco_hydro_16"/>
    <property type="match status" value="1"/>
</dbReference>
<evidence type="ECO:0000313" key="20">
    <source>
        <dbReference type="Proteomes" id="UP000243515"/>
    </source>
</evidence>
<keyword evidence="12" id="KW-0449">Lipoprotein</keyword>
<dbReference type="GO" id="GO:0031505">
    <property type="term" value="P:fungal-type cell wall organization"/>
    <property type="evidence" value="ECO:0007669"/>
    <property type="project" value="TreeGrafter"/>
</dbReference>
<dbReference type="PANTHER" id="PTHR10963:SF27">
    <property type="entry name" value="GLYCOSIDASE-RELATED"/>
    <property type="match status" value="1"/>
</dbReference>
<keyword evidence="7" id="KW-0808">Transferase</keyword>
<name>A0A232LPY6_9EURO</name>
<keyword evidence="16" id="KW-0812">Transmembrane</keyword>
<evidence type="ECO:0000256" key="11">
    <source>
        <dbReference type="ARBA" id="ARBA00023180"/>
    </source>
</evidence>
<evidence type="ECO:0000256" key="12">
    <source>
        <dbReference type="ARBA" id="ARBA00023288"/>
    </source>
</evidence>
<evidence type="ECO:0000256" key="9">
    <source>
        <dbReference type="ARBA" id="ARBA00022801"/>
    </source>
</evidence>
<organism evidence="19 20">
    <name type="scientific">Elaphomyces granulatus</name>
    <dbReference type="NCBI Taxonomy" id="519963"/>
    <lineage>
        <taxon>Eukaryota</taxon>
        <taxon>Fungi</taxon>
        <taxon>Dikarya</taxon>
        <taxon>Ascomycota</taxon>
        <taxon>Pezizomycotina</taxon>
        <taxon>Eurotiomycetes</taxon>
        <taxon>Eurotiomycetidae</taxon>
        <taxon>Eurotiales</taxon>
        <taxon>Elaphomycetaceae</taxon>
        <taxon>Elaphomyces</taxon>
    </lineage>
</organism>
<dbReference type="GO" id="GO:0009277">
    <property type="term" value="C:fungal-type cell wall"/>
    <property type="evidence" value="ECO:0007669"/>
    <property type="project" value="TreeGrafter"/>
</dbReference>
<dbReference type="InterPro" id="IPR013320">
    <property type="entry name" value="ConA-like_dom_sf"/>
</dbReference>
<keyword evidence="10 16" id="KW-0472">Membrane</keyword>
<dbReference type="PROSITE" id="PS51762">
    <property type="entry name" value="GH16_2"/>
    <property type="match status" value="1"/>
</dbReference>
<comment type="caution">
    <text evidence="19">The sequence shown here is derived from an EMBL/GenBank/DDBJ whole genome shotgun (WGS) entry which is preliminary data.</text>
</comment>
<dbReference type="AlphaFoldDB" id="A0A232LPY6"/>
<dbReference type="OrthoDB" id="4781at2759"/>
<dbReference type="GO" id="GO:0008843">
    <property type="term" value="F:endochitinase activity"/>
    <property type="evidence" value="ECO:0007669"/>
    <property type="project" value="UniProtKB-EC"/>
</dbReference>
<evidence type="ECO:0000259" key="18">
    <source>
        <dbReference type="PROSITE" id="PS51762"/>
    </source>
</evidence>
<evidence type="ECO:0000256" key="2">
    <source>
        <dbReference type="ARBA" id="ARBA00004609"/>
    </source>
</evidence>
<dbReference type="InterPro" id="IPR050546">
    <property type="entry name" value="Glycosyl_Hydrlase_16"/>
</dbReference>
<protein>
    <recommendedName>
        <fullName evidence="3">chitinase</fullName>
        <ecNumber evidence="3">3.2.1.14</ecNumber>
    </recommendedName>
</protein>
<dbReference type="PANTHER" id="PTHR10963">
    <property type="entry name" value="GLYCOSYL HYDROLASE-RELATED"/>
    <property type="match status" value="1"/>
</dbReference>
<dbReference type="InterPro" id="IPR000757">
    <property type="entry name" value="Beta-glucanase-like"/>
</dbReference>
<feature type="chain" id="PRO_5013008754" description="chitinase" evidence="17">
    <location>
        <begin position="19"/>
        <end position="359"/>
    </location>
</feature>
<evidence type="ECO:0000256" key="6">
    <source>
        <dbReference type="ARBA" id="ARBA00022676"/>
    </source>
</evidence>
<keyword evidence="8 17" id="KW-0732">Signal</keyword>
<dbReference type="Gene3D" id="2.60.120.200">
    <property type="match status" value="1"/>
</dbReference>
<evidence type="ECO:0000256" key="7">
    <source>
        <dbReference type="ARBA" id="ARBA00022679"/>
    </source>
</evidence>
<evidence type="ECO:0000256" key="13">
    <source>
        <dbReference type="ARBA" id="ARBA00023295"/>
    </source>
</evidence>
<comment type="similarity">
    <text evidence="15">Belongs to the glycosyl hydrolase 16 family. CRH1 subfamily.</text>
</comment>
<dbReference type="GO" id="GO:0098552">
    <property type="term" value="C:side of membrane"/>
    <property type="evidence" value="ECO:0007669"/>
    <property type="project" value="UniProtKB-KW"/>
</dbReference>
<feature type="domain" description="GH16" evidence="18">
    <location>
        <begin position="19"/>
        <end position="236"/>
    </location>
</feature>
<dbReference type="EC" id="3.2.1.14" evidence="3"/>
<keyword evidence="13" id="KW-0326">Glycosidase</keyword>
<evidence type="ECO:0000313" key="19">
    <source>
        <dbReference type="EMBL" id="OXV06215.1"/>
    </source>
</evidence>
<proteinExistence type="inferred from homology"/>
<dbReference type="Proteomes" id="UP000243515">
    <property type="component" value="Unassembled WGS sequence"/>
</dbReference>
<comment type="subcellular location">
    <subcellularLocation>
        <location evidence="2">Cell membrane</location>
        <topology evidence="2">Lipid-anchor</topology>
        <topology evidence="2">GPI-anchor</topology>
    </subcellularLocation>
</comment>
<reference evidence="19 20" key="1">
    <citation type="journal article" date="2015" name="Environ. Microbiol.">
        <title>Metagenome sequence of Elaphomyces granulatus from sporocarp tissue reveals Ascomycota ectomycorrhizal fingerprints of genome expansion and a Proteobacteria-rich microbiome.</title>
        <authorList>
            <person name="Quandt C.A."/>
            <person name="Kohler A."/>
            <person name="Hesse C.N."/>
            <person name="Sharpton T.J."/>
            <person name="Martin F."/>
            <person name="Spatafora J.W."/>
        </authorList>
    </citation>
    <scope>NUCLEOTIDE SEQUENCE [LARGE SCALE GENOMIC DNA]</scope>
    <source>
        <strain evidence="19 20">OSC145934</strain>
    </source>
</reference>
<evidence type="ECO:0000256" key="16">
    <source>
        <dbReference type="SAM" id="Phobius"/>
    </source>
</evidence>
<evidence type="ECO:0000256" key="8">
    <source>
        <dbReference type="ARBA" id="ARBA00022729"/>
    </source>
</evidence>
<dbReference type="GO" id="GO:0005886">
    <property type="term" value="C:plasma membrane"/>
    <property type="evidence" value="ECO:0007669"/>
    <property type="project" value="UniProtKB-SubCell"/>
</dbReference>
<evidence type="ECO:0000256" key="17">
    <source>
        <dbReference type="SAM" id="SignalP"/>
    </source>
</evidence>
<evidence type="ECO:0000256" key="15">
    <source>
        <dbReference type="ARBA" id="ARBA00038074"/>
    </source>
</evidence>
<keyword evidence="16" id="KW-1133">Transmembrane helix</keyword>
<feature type="transmembrane region" description="Helical" evidence="16">
    <location>
        <begin position="295"/>
        <end position="317"/>
    </location>
</feature>
<keyword evidence="5" id="KW-0336">GPI-anchor</keyword>
<evidence type="ECO:0000256" key="5">
    <source>
        <dbReference type="ARBA" id="ARBA00022622"/>
    </source>
</evidence>
<evidence type="ECO:0000256" key="14">
    <source>
        <dbReference type="ARBA" id="ARBA00023316"/>
    </source>
</evidence>
<keyword evidence="14" id="KW-0961">Cell wall biogenesis/degradation</keyword>
<keyword evidence="9" id="KW-0378">Hydrolase</keyword>
<gene>
    <name evidence="19" type="ORF">Egran_06017</name>
</gene>
<dbReference type="EMBL" id="NPHW01005989">
    <property type="protein sequence ID" value="OXV06215.1"/>
    <property type="molecule type" value="Genomic_DNA"/>
</dbReference>
<evidence type="ECO:0000256" key="10">
    <source>
        <dbReference type="ARBA" id="ARBA00023136"/>
    </source>
</evidence>
<dbReference type="CDD" id="cd02183">
    <property type="entry name" value="GH16_fungal_CRH1_transglycosylase"/>
    <property type="match status" value="1"/>
</dbReference>
<keyword evidence="11" id="KW-0325">Glycoprotein</keyword>
<sequence length="359" mass="39918">MSFLFVFGFWAIISSVCAQTWTACDPLNTTTCQPDPALGTTASWNFSTNSLLDNTIWNITNGAIDYTDQAAQFTIHNKLDSPTVQSTFYIFFGTVETHVQAAPGQGVVSSVVLQSDDLDEIDWEWIGSQGTVQSNYYSKGNITYGRAQFHQVAGANKGFHNYTTHWTPEKLEWWIDGALARTVAYADADNGSSYPQTPMTVRLGIWPGGDPSEPQGTREWAGGEINYSDAPFNMYVSQVRVHDFHTGKEYTYGDRSGTWQSINVVTGNSTVATHMNDKSQTIGEKWAALPQSAKAGVYAGAAGALGLLLVIMVFCCIKQRRDGRKEQSIHEAKLHQERTEMMHMQAEWRKRGYTQFDKA</sequence>
<dbReference type="GO" id="GO:0005975">
    <property type="term" value="P:carbohydrate metabolic process"/>
    <property type="evidence" value="ECO:0007669"/>
    <property type="project" value="InterPro"/>
</dbReference>
<accession>A0A232LPY6</accession>
<comment type="catalytic activity">
    <reaction evidence="1">
        <text>Random endo-hydrolysis of N-acetyl-beta-D-glucosaminide (1-&gt;4)-beta-linkages in chitin and chitodextrins.</text>
        <dbReference type="EC" id="3.2.1.14"/>
    </reaction>
</comment>